<protein>
    <recommendedName>
        <fullName evidence="5">Anaphase-promoting complex subunit 4-like WD40 domain-containing protein</fullName>
    </recommendedName>
</protein>
<feature type="repeat" description="WD" evidence="3">
    <location>
        <begin position="209"/>
        <end position="238"/>
    </location>
</feature>
<feature type="domain" description="Anaphase-promoting complex subunit 4-like WD40" evidence="5">
    <location>
        <begin position="119"/>
        <end position="198"/>
    </location>
</feature>
<dbReference type="InterPro" id="IPR015943">
    <property type="entry name" value="WD40/YVTN_repeat-like_dom_sf"/>
</dbReference>
<accession>A0ABR0BDG5</accession>
<dbReference type="PROSITE" id="PS50294">
    <property type="entry name" value="WD_REPEATS_REGION"/>
    <property type="match status" value="1"/>
</dbReference>
<dbReference type="PROSITE" id="PS50082">
    <property type="entry name" value="WD_REPEATS_2"/>
    <property type="match status" value="4"/>
</dbReference>
<evidence type="ECO:0000313" key="6">
    <source>
        <dbReference type="EMBL" id="KAK4069808.1"/>
    </source>
</evidence>
<dbReference type="PANTHER" id="PTHR19848">
    <property type="entry name" value="WD40 REPEAT PROTEIN"/>
    <property type="match status" value="1"/>
</dbReference>
<evidence type="ECO:0000256" key="3">
    <source>
        <dbReference type="PROSITE-ProRule" id="PRU00221"/>
    </source>
</evidence>
<dbReference type="CDD" id="cd00200">
    <property type="entry name" value="WD40"/>
    <property type="match status" value="1"/>
</dbReference>
<reference evidence="6 7" key="1">
    <citation type="journal article" date="2024" name="Microbiol. Resour. Announc.">
        <title>Genome annotations for the ascomycete fungi Trichoderma harzianum, Trichoderma aggressivum, and Purpureocillium lilacinum.</title>
        <authorList>
            <person name="Beijen E.P.W."/>
            <person name="Ohm R.A."/>
        </authorList>
    </citation>
    <scope>NUCLEOTIDE SEQUENCE [LARGE SCALE GENOMIC DNA]</scope>
    <source>
        <strain evidence="6 7">CBS 150709</strain>
    </source>
</reference>
<sequence>MDSPGRFEAAKKVPVEAAVTGVQHLSLHDNSQAAGDREAQPVGPSQLGNKPCTPPPSDQVLYQQTPANTPVRGFDGNDPAPQSEDDDGWNAILTPEAGHTLDVELKHRLNFESEVTCVRFSPSGDLVALGCKRMASVYDTKTGNRLRDLDQDIEAYIYSVCFHHKEKLLATGDVEGTMRIWKVDDGTLTGSFHVDSRCHVSVDFARNDFAGKGDLLAFGSTDGKVRLWNVAQRGVVRTLKAEASINSVALSNNTKYVVAGLAGNLGVQVWDIDSGHVVAHFQGPKGHSGPVMSVAFSPDDVHVFSGSLDKTVKVWLLNVPHGGNASLEGERCVRTYKGHEAFVTSVAPMARWVLSGSADRKLLLWNPTTGTLEMELDGHDPEKGAVSSVDGNASRGLIVAGSTDMTACVCGMHTAREEKWLDALERERLTLLTRLTGCFVNHPPQVHRTVPTTAGLMPGMAGRDQPPRRAPSGAVEGATSEGLPVRPFCCLPSSIAAPSFLILRFCVLKAPVTHTTEQPTGVLTFVFLPGGHREIHASIVARTNTGHAAHLDIQARAEVAQQRAAKYPATANCEAVQSSNPLDKAALCMMFFAFQDTDNASRATCVTECRRLQTAMRNKENRRSAGVYLLRAAWLGDISTSDPVRRAGSWTKLYCTEDTDATVIETESEIDSAITSNRLPFKPGTSGNGDRSETEEDTETEKE</sequence>
<comment type="caution">
    <text evidence="6">The sequence shown here is derived from an EMBL/GenBank/DDBJ whole genome shotgun (WGS) entry which is preliminary data.</text>
</comment>
<feature type="repeat" description="WD" evidence="3">
    <location>
        <begin position="284"/>
        <end position="315"/>
    </location>
</feature>
<organism evidence="6 7">
    <name type="scientific">Purpureocillium lilacinum</name>
    <name type="common">Paecilomyces lilacinus</name>
    <dbReference type="NCBI Taxonomy" id="33203"/>
    <lineage>
        <taxon>Eukaryota</taxon>
        <taxon>Fungi</taxon>
        <taxon>Dikarya</taxon>
        <taxon>Ascomycota</taxon>
        <taxon>Pezizomycotina</taxon>
        <taxon>Sordariomycetes</taxon>
        <taxon>Hypocreomycetidae</taxon>
        <taxon>Hypocreales</taxon>
        <taxon>Ophiocordycipitaceae</taxon>
        <taxon>Purpureocillium</taxon>
    </lineage>
</organism>
<feature type="region of interest" description="Disordered" evidence="4">
    <location>
        <begin position="21"/>
        <end position="92"/>
    </location>
</feature>
<dbReference type="PANTHER" id="PTHR19848:SF8">
    <property type="entry name" value="F-BOX AND WD REPEAT DOMAIN CONTAINING 7"/>
    <property type="match status" value="1"/>
</dbReference>
<dbReference type="SMART" id="SM00320">
    <property type="entry name" value="WD40"/>
    <property type="match status" value="7"/>
</dbReference>
<dbReference type="Pfam" id="PF12894">
    <property type="entry name" value="ANAPC4_WD40"/>
    <property type="match status" value="1"/>
</dbReference>
<proteinExistence type="predicted"/>
<feature type="compositionally biased region" description="Acidic residues" evidence="4">
    <location>
        <begin position="693"/>
        <end position="703"/>
    </location>
</feature>
<evidence type="ECO:0000313" key="7">
    <source>
        <dbReference type="Proteomes" id="UP001287286"/>
    </source>
</evidence>
<feature type="repeat" description="WD" evidence="3">
    <location>
        <begin position="336"/>
        <end position="375"/>
    </location>
</feature>
<evidence type="ECO:0000256" key="2">
    <source>
        <dbReference type="ARBA" id="ARBA00022737"/>
    </source>
</evidence>
<dbReference type="InterPro" id="IPR001680">
    <property type="entry name" value="WD40_rpt"/>
</dbReference>
<gene>
    <name evidence="6" type="ORF">Purlil1_13640</name>
</gene>
<keyword evidence="2" id="KW-0677">Repeat</keyword>
<dbReference type="InterPro" id="IPR020472">
    <property type="entry name" value="WD40_PAC1"/>
</dbReference>
<dbReference type="PRINTS" id="PR00320">
    <property type="entry name" value="GPROTEINBRPT"/>
</dbReference>
<dbReference type="Proteomes" id="UP001287286">
    <property type="component" value="Unassembled WGS sequence"/>
</dbReference>
<keyword evidence="1 3" id="KW-0853">WD repeat</keyword>
<keyword evidence="7" id="KW-1185">Reference proteome</keyword>
<feature type="region of interest" description="Disordered" evidence="4">
    <location>
        <begin position="672"/>
        <end position="703"/>
    </location>
</feature>
<feature type="repeat" description="WD" evidence="3">
    <location>
        <begin position="157"/>
        <end position="191"/>
    </location>
</feature>
<dbReference type="Gene3D" id="2.130.10.10">
    <property type="entry name" value="YVTN repeat-like/Quinoprotein amine dehydrogenase"/>
    <property type="match status" value="1"/>
</dbReference>
<dbReference type="Pfam" id="PF00400">
    <property type="entry name" value="WD40"/>
    <property type="match status" value="4"/>
</dbReference>
<evidence type="ECO:0000256" key="1">
    <source>
        <dbReference type="ARBA" id="ARBA00022574"/>
    </source>
</evidence>
<evidence type="ECO:0000259" key="5">
    <source>
        <dbReference type="Pfam" id="PF12894"/>
    </source>
</evidence>
<dbReference type="SUPFAM" id="SSF50978">
    <property type="entry name" value="WD40 repeat-like"/>
    <property type="match status" value="1"/>
</dbReference>
<evidence type="ECO:0000256" key="4">
    <source>
        <dbReference type="SAM" id="MobiDB-lite"/>
    </source>
</evidence>
<dbReference type="EMBL" id="JAWRVI010000265">
    <property type="protein sequence ID" value="KAK4069808.1"/>
    <property type="molecule type" value="Genomic_DNA"/>
</dbReference>
<dbReference type="InterPro" id="IPR036322">
    <property type="entry name" value="WD40_repeat_dom_sf"/>
</dbReference>
<dbReference type="InterPro" id="IPR024977">
    <property type="entry name" value="Apc4-like_WD40_dom"/>
</dbReference>
<name>A0ABR0BDG5_PURLI</name>